<protein>
    <recommendedName>
        <fullName evidence="4">Secreted protein</fullName>
    </recommendedName>
</protein>
<feature type="chain" id="PRO_5021015324" description="Secreted protein" evidence="1">
    <location>
        <begin position="30"/>
        <end position="93"/>
    </location>
</feature>
<evidence type="ECO:0008006" key="4">
    <source>
        <dbReference type="Google" id="ProtNLM"/>
    </source>
</evidence>
<dbReference type="EMBL" id="SLWS01000012">
    <property type="protein sequence ID" value="TCO52282.1"/>
    <property type="molecule type" value="Genomic_DNA"/>
</dbReference>
<evidence type="ECO:0000256" key="1">
    <source>
        <dbReference type="SAM" id="SignalP"/>
    </source>
</evidence>
<keyword evidence="1" id="KW-0732">Signal</keyword>
<feature type="signal peptide" evidence="1">
    <location>
        <begin position="1"/>
        <end position="29"/>
    </location>
</feature>
<accession>A0A4R2J4T2</accession>
<dbReference type="AlphaFoldDB" id="A0A4R2J4T2"/>
<gene>
    <name evidence="2" type="ORF">EV192_11213</name>
</gene>
<dbReference type="RefSeq" id="WP_132124230.1">
    <property type="nucleotide sequence ID" value="NZ_SLWS01000012.1"/>
</dbReference>
<organism evidence="2 3">
    <name type="scientific">Actinocrispum wychmicini</name>
    <dbReference type="NCBI Taxonomy" id="1213861"/>
    <lineage>
        <taxon>Bacteria</taxon>
        <taxon>Bacillati</taxon>
        <taxon>Actinomycetota</taxon>
        <taxon>Actinomycetes</taxon>
        <taxon>Pseudonocardiales</taxon>
        <taxon>Pseudonocardiaceae</taxon>
        <taxon>Actinocrispum</taxon>
    </lineage>
</organism>
<name>A0A4R2J4T2_9PSEU</name>
<proteinExistence type="predicted"/>
<sequence>MTSTAIRRATVAGLLTVGMTLAGTGTATAGTYTKQFTGEGSSSFGFAWMYARWDARSQAVADGFSDPDHQCVETWSFGDIYWAKVVWTCTRPV</sequence>
<keyword evidence="3" id="KW-1185">Reference proteome</keyword>
<comment type="caution">
    <text evidence="2">The sequence shown here is derived from an EMBL/GenBank/DDBJ whole genome shotgun (WGS) entry which is preliminary data.</text>
</comment>
<evidence type="ECO:0000313" key="2">
    <source>
        <dbReference type="EMBL" id="TCO52282.1"/>
    </source>
</evidence>
<reference evidence="2 3" key="1">
    <citation type="submission" date="2019-03" db="EMBL/GenBank/DDBJ databases">
        <title>Genomic Encyclopedia of Type Strains, Phase IV (KMG-IV): sequencing the most valuable type-strain genomes for metagenomic binning, comparative biology and taxonomic classification.</title>
        <authorList>
            <person name="Goeker M."/>
        </authorList>
    </citation>
    <scope>NUCLEOTIDE SEQUENCE [LARGE SCALE GENOMIC DNA]</scope>
    <source>
        <strain evidence="2 3">DSM 45934</strain>
    </source>
</reference>
<dbReference type="Proteomes" id="UP000295680">
    <property type="component" value="Unassembled WGS sequence"/>
</dbReference>
<evidence type="ECO:0000313" key="3">
    <source>
        <dbReference type="Proteomes" id="UP000295680"/>
    </source>
</evidence>